<protein>
    <submittedName>
        <fullName evidence="2">Uncharacterized protein</fullName>
    </submittedName>
</protein>
<dbReference type="EMBL" id="OOIN01000007">
    <property type="protein sequence ID" value="SPO24107.1"/>
    <property type="molecule type" value="Genomic_DNA"/>
</dbReference>
<name>A0A5C3E3C7_9BASI</name>
<evidence type="ECO:0000256" key="1">
    <source>
        <dbReference type="SAM" id="MobiDB-lite"/>
    </source>
</evidence>
<evidence type="ECO:0000313" key="3">
    <source>
        <dbReference type="Proteomes" id="UP000324022"/>
    </source>
</evidence>
<feature type="region of interest" description="Disordered" evidence="1">
    <location>
        <begin position="80"/>
        <end position="99"/>
    </location>
</feature>
<proteinExistence type="predicted"/>
<dbReference type="Proteomes" id="UP000324022">
    <property type="component" value="Unassembled WGS sequence"/>
</dbReference>
<gene>
    <name evidence="2" type="ORF">UTRI_03375</name>
</gene>
<sequence length="99" mass="10979">MAEPQPNKARLRSGFCWTSEIAKLRLESVQAERGLVTARSQGCSALANRVRLRDTDSGWDTSTAFNTAMRAVNAIPLHETHRERKSAQNSEAVWHDSAA</sequence>
<accession>A0A5C3E3C7</accession>
<reference evidence="2 3" key="1">
    <citation type="submission" date="2018-03" db="EMBL/GenBank/DDBJ databases">
        <authorList>
            <person name="Guldener U."/>
        </authorList>
    </citation>
    <scope>NUCLEOTIDE SEQUENCE [LARGE SCALE GENOMIC DNA]</scope>
    <source>
        <strain evidence="2 3">NBRC100155</strain>
    </source>
</reference>
<keyword evidence="3" id="KW-1185">Reference proteome</keyword>
<evidence type="ECO:0000313" key="2">
    <source>
        <dbReference type="EMBL" id="SPO24107.1"/>
    </source>
</evidence>
<dbReference type="AlphaFoldDB" id="A0A5C3E3C7"/>
<organism evidence="2 3">
    <name type="scientific">Ustilago trichophora</name>
    <dbReference type="NCBI Taxonomy" id="86804"/>
    <lineage>
        <taxon>Eukaryota</taxon>
        <taxon>Fungi</taxon>
        <taxon>Dikarya</taxon>
        <taxon>Basidiomycota</taxon>
        <taxon>Ustilaginomycotina</taxon>
        <taxon>Ustilaginomycetes</taxon>
        <taxon>Ustilaginales</taxon>
        <taxon>Ustilaginaceae</taxon>
        <taxon>Ustilago</taxon>
    </lineage>
</organism>